<evidence type="ECO:0000256" key="1">
    <source>
        <dbReference type="ARBA" id="ARBA00008005"/>
    </source>
</evidence>
<evidence type="ECO:0000313" key="5">
    <source>
        <dbReference type="EMBL" id="MBP2477014.1"/>
    </source>
</evidence>
<gene>
    <name evidence="5" type="ORF">JOF53_005886</name>
</gene>
<comment type="similarity">
    <text evidence="1">Belongs to the myoviridae tail sheath protein family.</text>
</comment>
<feature type="domain" description="Tail sheath protein C-terminal" evidence="4">
    <location>
        <begin position="519"/>
        <end position="624"/>
    </location>
</feature>
<feature type="region of interest" description="Disordered" evidence="2">
    <location>
        <begin position="179"/>
        <end position="212"/>
    </location>
</feature>
<comment type="caution">
    <text evidence="5">The sequence shown here is derived from an EMBL/GenBank/DDBJ whole genome shotgun (WGS) entry which is preliminary data.</text>
</comment>
<proteinExistence type="inferred from homology"/>
<reference evidence="5 6" key="1">
    <citation type="submission" date="2021-03" db="EMBL/GenBank/DDBJ databases">
        <title>Sequencing the genomes of 1000 actinobacteria strains.</title>
        <authorList>
            <person name="Klenk H.-P."/>
        </authorList>
    </citation>
    <scope>NUCLEOTIDE SEQUENCE [LARGE SCALE GENOMIC DNA]</scope>
    <source>
        <strain evidence="5 6">DSM 44580</strain>
    </source>
</reference>
<keyword evidence="6" id="KW-1185">Reference proteome</keyword>
<name>A0ABS5AKB9_9PSEU</name>
<dbReference type="InterPro" id="IPR020287">
    <property type="entry name" value="Tail_sheath_C"/>
</dbReference>
<dbReference type="Proteomes" id="UP001519363">
    <property type="component" value="Unassembled WGS sequence"/>
</dbReference>
<dbReference type="InterPro" id="IPR052042">
    <property type="entry name" value="Tail_sheath_structural"/>
</dbReference>
<feature type="domain" description="Tail sheath protein subtilisin-like" evidence="3">
    <location>
        <begin position="336"/>
        <end position="513"/>
    </location>
</feature>
<organism evidence="5 6">
    <name type="scientific">Crossiella equi</name>
    <dbReference type="NCBI Taxonomy" id="130796"/>
    <lineage>
        <taxon>Bacteria</taxon>
        <taxon>Bacillati</taxon>
        <taxon>Actinomycetota</taxon>
        <taxon>Actinomycetes</taxon>
        <taxon>Pseudonocardiales</taxon>
        <taxon>Pseudonocardiaceae</taxon>
        <taxon>Crossiella</taxon>
    </lineage>
</organism>
<evidence type="ECO:0000256" key="2">
    <source>
        <dbReference type="SAM" id="MobiDB-lite"/>
    </source>
</evidence>
<dbReference type="RefSeq" id="WP_086786993.1">
    <property type="nucleotide sequence ID" value="NZ_JAGIOO010000001.1"/>
</dbReference>
<dbReference type="EMBL" id="JAGIOO010000001">
    <property type="protein sequence ID" value="MBP2477014.1"/>
    <property type="molecule type" value="Genomic_DNA"/>
</dbReference>
<dbReference type="InterPro" id="IPR035089">
    <property type="entry name" value="Phage_sheath_subtilisin"/>
</dbReference>
<evidence type="ECO:0000259" key="3">
    <source>
        <dbReference type="Pfam" id="PF04984"/>
    </source>
</evidence>
<dbReference type="Pfam" id="PF17482">
    <property type="entry name" value="Phage_sheath_1C"/>
    <property type="match status" value="1"/>
</dbReference>
<dbReference type="PANTHER" id="PTHR35861:SF1">
    <property type="entry name" value="PHAGE TAIL SHEATH PROTEIN"/>
    <property type="match status" value="1"/>
</dbReference>
<evidence type="ECO:0000259" key="4">
    <source>
        <dbReference type="Pfam" id="PF17482"/>
    </source>
</evidence>
<dbReference type="PANTHER" id="PTHR35861">
    <property type="match status" value="1"/>
</dbReference>
<evidence type="ECO:0000313" key="6">
    <source>
        <dbReference type="Proteomes" id="UP001519363"/>
    </source>
</evidence>
<dbReference type="Gene3D" id="3.40.50.11780">
    <property type="match status" value="2"/>
</dbReference>
<protein>
    <submittedName>
        <fullName evidence="5">Phage tail sheath protein FI</fullName>
    </submittedName>
</protein>
<accession>A0ABS5AKB9</accession>
<dbReference type="Pfam" id="PF04984">
    <property type="entry name" value="Phage_sheath_1"/>
    <property type="match status" value="1"/>
</dbReference>
<sequence length="632" mass="66860">MPVTPTYPGVYIEELPSRVRTVAAVSTSVTAFVGYTSRGPVNEAVTITGFADFERRFGGLTSTSAVSYAVRQFFLNGGTVAVVVRVAKGAAGATAALCSRPNSGKKVVLTLRAREPGTWGNGLRVAIDHGTPTPLATFNLTVTHSGTGQREAFADLSMDPAHERYAVTVVNGSSALVTAEPGEDAGAEDRPDPVGTVSAAHNTDPPPNPSGELEVSLLDSPTTHTLKLLEDGQAPPKTLVELALLLERGLRTLPDTPGSRTFGAATVSVRGRRLQVVSGSADPGVVLKLEGAVGSNLGFAAGRNVTAYAFGGPDRESQGAGEAGGDGTLPGHTELIGNEGAKTGLYALRDVEDVNLLTLPEASQLPGDSDLTQMVDVLSHATRLCRDQRMFLLVDSPAGWTSVDEVRANLHRLGSVRGDHSALYFPRVQLLDPLSGRLRAFPPSGAVAGVMARTDAERGVWKAPAGTETRLAGVQGLTVPMTDPENGLLNPLAVNCLRSFPVIGPVVWGARTLDGADATPSQWKYVPVRRTALMIEESLYRGTQWVVFEPNDERLWAQIRLNVGAFMHALFERGAFQGTSARDAYFVKCDKDTTTQNDINSGVVNVLVGFAPLKPAEFVVIKIEQLAGQIEV</sequence>